<dbReference type="Pfam" id="PF00084">
    <property type="entry name" value="Sushi"/>
    <property type="match status" value="2"/>
</dbReference>
<evidence type="ECO:0000256" key="2">
    <source>
        <dbReference type="ARBA" id="ARBA00022729"/>
    </source>
</evidence>
<sequence length="382" mass="43349">MISLAQVLLLLGTLTAITAITVPALPAGMRRRQNKVCPPFPYATLENGRITTIGMQKYLFACDPGYFLTTKNQVRCYKGKWTSTKQPTCNRSGGQCDDPHPISNGVILGSSRQVGATIQYLCNTGFILMGKGSRTCLESEHWSGITPACMDETEPVQKVAERLKDKFVTHMEAYSSDIIPDAYNGMATTPCTSESSCDTMKQNDERVSKNAIETEDDDDSSPIAVNFPPADPHFIAKHKRRHKNKRKKLLFQSKLSTIFEDIEEENEEETLFISDGSGSIDESEIPLVEIPCYKNSPSIHKYESENSDNEEQFLKVNQKDSTHHKEDIPVHSPRRRKGNKLRRRHKLRRKIHRVPTHAGKIRVQMTSRKPIHRNSTRRRQRI</sequence>
<keyword evidence="4 6" id="KW-1015">Disulfide bond</keyword>
<evidence type="ECO:0000313" key="11">
    <source>
        <dbReference type="Proteomes" id="UP001054837"/>
    </source>
</evidence>
<dbReference type="SMART" id="SM00032">
    <property type="entry name" value="CCP"/>
    <property type="match status" value="2"/>
</dbReference>
<dbReference type="PANTHER" id="PTHR46393">
    <property type="entry name" value="SUSHI DOMAIN-CONTAINING PROTEIN"/>
    <property type="match status" value="1"/>
</dbReference>
<evidence type="ECO:0000259" key="9">
    <source>
        <dbReference type="PROSITE" id="PS50923"/>
    </source>
</evidence>
<comment type="caution">
    <text evidence="6">Lacks conserved residue(s) required for the propagation of feature annotation.</text>
</comment>
<dbReference type="InterPro" id="IPR000436">
    <property type="entry name" value="Sushi_SCR_CCP_dom"/>
</dbReference>
<proteinExistence type="predicted"/>
<feature type="region of interest" description="Disordered" evidence="7">
    <location>
        <begin position="319"/>
        <end position="382"/>
    </location>
</feature>
<organism evidence="10 11">
    <name type="scientific">Caerostris darwini</name>
    <dbReference type="NCBI Taxonomy" id="1538125"/>
    <lineage>
        <taxon>Eukaryota</taxon>
        <taxon>Metazoa</taxon>
        <taxon>Ecdysozoa</taxon>
        <taxon>Arthropoda</taxon>
        <taxon>Chelicerata</taxon>
        <taxon>Arachnida</taxon>
        <taxon>Araneae</taxon>
        <taxon>Araneomorphae</taxon>
        <taxon>Entelegynae</taxon>
        <taxon>Araneoidea</taxon>
        <taxon>Araneidae</taxon>
        <taxon>Caerostris</taxon>
    </lineage>
</organism>
<feature type="chain" id="PRO_5043955001" description="Sushi domain-containing protein" evidence="8">
    <location>
        <begin position="20"/>
        <end position="382"/>
    </location>
</feature>
<feature type="domain" description="Sushi" evidence="9">
    <location>
        <begin position="94"/>
        <end position="151"/>
    </location>
</feature>
<feature type="disulfide bond" evidence="6">
    <location>
        <begin position="62"/>
        <end position="89"/>
    </location>
</feature>
<evidence type="ECO:0000256" key="4">
    <source>
        <dbReference type="ARBA" id="ARBA00023157"/>
    </source>
</evidence>
<evidence type="ECO:0000313" key="10">
    <source>
        <dbReference type="EMBL" id="GIY37009.1"/>
    </source>
</evidence>
<feature type="compositionally biased region" description="Basic and acidic residues" evidence="7">
    <location>
        <begin position="319"/>
        <end position="329"/>
    </location>
</feature>
<protein>
    <recommendedName>
        <fullName evidence="9">Sushi domain-containing protein</fullName>
    </recommendedName>
</protein>
<accession>A0AAV4SSP0</accession>
<evidence type="ECO:0000256" key="1">
    <source>
        <dbReference type="ARBA" id="ARBA00022659"/>
    </source>
</evidence>
<gene>
    <name evidence="10" type="primary">AVEN_50597_1</name>
    <name evidence="10" type="ORF">CDAR_306281</name>
</gene>
<keyword evidence="1 6" id="KW-0768">Sushi</keyword>
<dbReference type="Proteomes" id="UP001054837">
    <property type="component" value="Unassembled WGS sequence"/>
</dbReference>
<dbReference type="AlphaFoldDB" id="A0AAV4SSP0"/>
<keyword evidence="2 8" id="KW-0732">Signal</keyword>
<dbReference type="Gene3D" id="2.10.70.10">
    <property type="entry name" value="Complement Module, domain 1"/>
    <property type="match status" value="2"/>
</dbReference>
<keyword evidence="3" id="KW-0677">Repeat</keyword>
<reference evidence="10 11" key="1">
    <citation type="submission" date="2021-06" db="EMBL/GenBank/DDBJ databases">
        <title>Caerostris darwini draft genome.</title>
        <authorList>
            <person name="Kono N."/>
            <person name="Arakawa K."/>
        </authorList>
    </citation>
    <scope>NUCLEOTIDE SEQUENCE [LARGE SCALE GENOMIC DNA]</scope>
</reference>
<dbReference type="CDD" id="cd00033">
    <property type="entry name" value="CCP"/>
    <property type="match status" value="2"/>
</dbReference>
<evidence type="ECO:0000256" key="6">
    <source>
        <dbReference type="PROSITE-ProRule" id="PRU00302"/>
    </source>
</evidence>
<feature type="disulfide bond" evidence="6">
    <location>
        <begin position="122"/>
        <end position="149"/>
    </location>
</feature>
<feature type="compositionally biased region" description="Basic residues" evidence="7">
    <location>
        <begin position="369"/>
        <end position="382"/>
    </location>
</feature>
<feature type="compositionally biased region" description="Basic residues" evidence="7">
    <location>
        <begin position="332"/>
        <end position="355"/>
    </location>
</feature>
<dbReference type="PROSITE" id="PS50923">
    <property type="entry name" value="SUSHI"/>
    <property type="match status" value="2"/>
</dbReference>
<dbReference type="PANTHER" id="PTHR46393:SF7">
    <property type="entry name" value="COMPLEMENT C2"/>
    <property type="match status" value="1"/>
</dbReference>
<comment type="caution">
    <text evidence="10">The sequence shown here is derived from an EMBL/GenBank/DDBJ whole genome shotgun (WGS) entry which is preliminary data.</text>
</comment>
<keyword evidence="5" id="KW-0325">Glycoprotein</keyword>
<dbReference type="EMBL" id="BPLQ01008396">
    <property type="protein sequence ID" value="GIY37009.1"/>
    <property type="molecule type" value="Genomic_DNA"/>
</dbReference>
<name>A0AAV4SSP0_9ARAC</name>
<evidence type="ECO:0000256" key="3">
    <source>
        <dbReference type="ARBA" id="ARBA00022737"/>
    </source>
</evidence>
<keyword evidence="11" id="KW-1185">Reference proteome</keyword>
<dbReference type="SUPFAM" id="SSF57535">
    <property type="entry name" value="Complement control module/SCR domain"/>
    <property type="match status" value="2"/>
</dbReference>
<feature type="domain" description="Sushi" evidence="9">
    <location>
        <begin position="35"/>
        <end position="91"/>
    </location>
</feature>
<evidence type="ECO:0000256" key="5">
    <source>
        <dbReference type="ARBA" id="ARBA00023180"/>
    </source>
</evidence>
<evidence type="ECO:0000256" key="8">
    <source>
        <dbReference type="SAM" id="SignalP"/>
    </source>
</evidence>
<dbReference type="InterPro" id="IPR035976">
    <property type="entry name" value="Sushi/SCR/CCP_sf"/>
</dbReference>
<evidence type="ECO:0000256" key="7">
    <source>
        <dbReference type="SAM" id="MobiDB-lite"/>
    </source>
</evidence>
<feature type="signal peptide" evidence="8">
    <location>
        <begin position="1"/>
        <end position="19"/>
    </location>
</feature>